<protein>
    <recommendedName>
        <fullName evidence="6">Protein kinase domain-containing protein</fullName>
    </recommendedName>
</protein>
<dbReference type="EMBL" id="QVEP01000002">
    <property type="protein sequence ID" value="RGB82132.1"/>
    <property type="molecule type" value="Genomic_DNA"/>
</dbReference>
<accession>A0A3E2TSR3</accession>
<comment type="caution">
    <text evidence="4">The sequence shown here is derived from an EMBL/GenBank/DDBJ whole genome shotgun (WGS) entry which is preliminary data.</text>
</comment>
<dbReference type="SUPFAM" id="SSF52200">
    <property type="entry name" value="Toll/Interleukin receptor TIR domain"/>
    <property type="match status" value="1"/>
</dbReference>
<dbReference type="PROSITE" id="PS50011">
    <property type="entry name" value="PROTEIN_KINASE_DOM"/>
    <property type="match status" value="1"/>
</dbReference>
<evidence type="ECO:0000313" key="5">
    <source>
        <dbReference type="Proteomes" id="UP000260773"/>
    </source>
</evidence>
<dbReference type="RefSeq" id="WP_015513560.1">
    <property type="nucleotide sequence ID" value="NZ_JAQDKA010000013.1"/>
</dbReference>
<dbReference type="Proteomes" id="UP000260773">
    <property type="component" value="Unassembled WGS sequence"/>
</dbReference>
<dbReference type="PROSITE" id="PS50104">
    <property type="entry name" value="TIR"/>
    <property type="match status" value="1"/>
</dbReference>
<sequence>MRDYLKEKNFIRFPGGECYEILGMIGEGGFGLIYSAGKVVRQGENYVKENSLRFALKECYPISRQFNFLRMQSGEIVPENESEAAANYLRCVASMQLNEGQMTSEIYDSEAIRLIPIQRIASSVEISFDKGQHFHYVNNAFTVMASMENKGESIASWYQKNGRYTMEMIFRVIQETLFAVREVHLAGYLHLDLQEGNIFVTGQPTDESLTCFLLDFGSARKRLADGLCAPVGDQPIFSSEGYRAPEIVGIMTGETPDFRLGPEADLYSIGYLLLYLLAGRRYSTRMLEDVRKSYDGHYLTRKNIQDMKCPPHAEEIIQHILEKALETDPKKRYHTAEEMLKDVSAALNVLRPYHSQIAGMKYDAYILYRSDNILHKHVAVTLQKLLEHFRTPGLKRIQRVFLDETELSADYQADKQVMDALKASRYLIIIGQDSSGDDIWQSKEVKFFLKTHKPSEVLTILAVQNPKQSEISESSKAAEASNVSGTSEVAGIAAVSEYAVVKVGGRDRNFPLAADIRGASEKEILKKLKKDGFLRIAAPILSVPYDGLVQRYRKYKLRKRITTAAVCLSAVAVFTVYALYQSYQIALQETIARRNKAQNLCVQAMDQYDRGDKEAAIDSALQMNAEAGDTENYVIPEQLYTLNTALDSFESGYRMHYSPLQKVSGDFSQVAFSKNGGEYSYAINQEGELEVFSAKEEKMIWTLDTAAIQPFVDETIETEDGIQFVEALDTHRAIVFIGKDSVVKDVHAYALVIDADSRSIISGFPLEEPIISYRTAAVSCNERYLVYEASKLKLYVYDIEKGSQVECILAETSNKEYQFTDVSICEDGSKIAIGTEKRLIVYDIESKQLQTIANVPIGKVVWTDNSHVACMSYQIQQEYFASSDPWSREKRQYAIEVYDITNQGNAETENEKTTADAVMTDLAFDTDTMGLKVIHRNVTDENGNTETRTALLGWMRSNLYFIDAETGKAEDVLAFQSDIVSIQSRTDSEDSIFVALYDGKVMQVTIGETIGKRKAYEVDNELDGFSYTSDKKLMMYTEEGIVLCGLSKDGEMVQHSFSSDSSDDRFVDATGSMEEMRLSSGEAYRLMWLNDTSREEGTIVRHAVEVYPLHSDELLLHYECEDGNTIKMVKLTENDTGTFLCVLELANDRNDETTGKIKVLSLDKESEQFSYALDGQEGLDASGWLWMTDIMPVQDLCHAMTLNRDGQLYWVDFEKGTVEPLSFDENECEKILSMSMSPDGRKILLLGVKKDYLQLLSYDVQNQQIDADTTWQSEPTSNPENAFLAEISDGSQVAVYDGNAECYLIETAHLKQKQVVDIENAKNLQLSFFENDQFLLGADSECIWLYDLDKHQVVSSYAVSMRNHAMQLTADISGSYFTLKEIWVTENIRQDEGMSKQNCHIYFVDESHQIYPYADVAFGYRLPDEEMVYQFNSDGYAEHPLYTFADLYKKAQKE</sequence>
<dbReference type="InterPro" id="IPR000157">
    <property type="entry name" value="TIR_dom"/>
</dbReference>
<feature type="domain" description="Protein kinase" evidence="2">
    <location>
        <begin position="19"/>
        <end position="347"/>
    </location>
</feature>
<reference evidence="4 5" key="1">
    <citation type="submission" date="2018-08" db="EMBL/GenBank/DDBJ databases">
        <title>A genome reference for cultivated species of the human gut microbiota.</title>
        <authorList>
            <person name="Zou Y."/>
            <person name="Xue W."/>
            <person name="Luo G."/>
        </authorList>
    </citation>
    <scope>NUCLEOTIDE SEQUENCE [LARGE SCALE GENOMIC DNA]</scope>
    <source>
        <strain evidence="4 5">AF45-17</strain>
    </source>
</reference>
<dbReference type="Pfam" id="PF00069">
    <property type="entry name" value="Pkinase"/>
    <property type="match status" value="1"/>
</dbReference>
<dbReference type="PROSITE" id="PS00107">
    <property type="entry name" value="PROTEIN_KINASE_ATP"/>
    <property type="match status" value="1"/>
</dbReference>
<dbReference type="InterPro" id="IPR017441">
    <property type="entry name" value="Protein_kinase_ATP_BS"/>
</dbReference>
<dbReference type="InterPro" id="IPR000719">
    <property type="entry name" value="Prot_kinase_dom"/>
</dbReference>
<dbReference type="GO" id="GO:0007165">
    <property type="term" value="P:signal transduction"/>
    <property type="evidence" value="ECO:0007669"/>
    <property type="project" value="InterPro"/>
</dbReference>
<dbReference type="PANTHER" id="PTHR44167:SF24">
    <property type="entry name" value="SERINE_THREONINE-PROTEIN KINASE CHK2"/>
    <property type="match status" value="1"/>
</dbReference>
<keyword evidence="1" id="KW-0547">Nucleotide-binding</keyword>
<gene>
    <name evidence="4" type="ORF">DW070_00915</name>
</gene>
<evidence type="ECO:0000259" key="3">
    <source>
        <dbReference type="PROSITE" id="PS50104"/>
    </source>
</evidence>
<evidence type="ECO:0000259" key="2">
    <source>
        <dbReference type="PROSITE" id="PS50011"/>
    </source>
</evidence>
<dbReference type="Gene3D" id="2.130.10.10">
    <property type="entry name" value="YVTN repeat-like/Quinoprotein amine dehydrogenase"/>
    <property type="match status" value="1"/>
</dbReference>
<proteinExistence type="predicted"/>
<dbReference type="InterPro" id="IPR011009">
    <property type="entry name" value="Kinase-like_dom_sf"/>
</dbReference>
<dbReference type="SUPFAM" id="SSF56112">
    <property type="entry name" value="Protein kinase-like (PK-like)"/>
    <property type="match status" value="1"/>
</dbReference>
<dbReference type="SMART" id="SM00220">
    <property type="entry name" value="S_TKc"/>
    <property type="match status" value="1"/>
</dbReference>
<name>A0A3E2TSR3_9FIRM</name>
<dbReference type="Gene3D" id="1.10.510.10">
    <property type="entry name" value="Transferase(Phosphotransferase) domain 1"/>
    <property type="match status" value="1"/>
</dbReference>
<dbReference type="GO" id="GO:0004672">
    <property type="term" value="F:protein kinase activity"/>
    <property type="evidence" value="ECO:0007669"/>
    <property type="project" value="InterPro"/>
</dbReference>
<organism evidence="4 5">
    <name type="scientific">Coprococcus catus</name>
    <dbReference type="NCBI Taxonomy" id="116085"/>
    <lineage>
        <taxon>Bacteria</taxon>
        <taxon>Bacillati</taxon>
        <taxon>Bacillota</taxon>
        <taxon>Clostridia</taxon>
        <taxon>Lachnospirales</taxon>
        <taxon>Lachnospiraceae</taxon>
        <taxon>Coprococcus</taxon>
    </lineage>
</organism>
<dbReference type="SUPFAM" id="SSF82171">
    <property type="entry name" value="DPP6 N-terminal domain-like"/>
    <property type="match status" value="1"/>
</dbReference>
<dbReference type="Gene3D" id="3.40.50.10140">
    <property type="entry name" value="Toll/interleukin-1 receptor homology (TIR) domain"/>
    <property type="match status" value="1"/>
</dbReference>
<evidence type="ECO:0000256" key="1">
    <source>
        <dbReference type="PROSITE-ProRule" id="PRU10141"/>
    </source>
</evidence>
<feature type="domain" description="TIR" evidence="3">
    <location>
        <begin position="360"/>
        <end position="528"/>
    </location>
</feature>
<evidence type="ECO:0008006" key="6">
    <source>
        <dbReference type="Google" id="ProtNLM"/>
    </source>
</evidence>
<feature type="binding site" evidence="1">
    <location>
        <position position="57"/>
    </location>
    <ligand>
        <name>ATP</name>
        <dbReference type="ChEBI" id="CHEBI:30616"/>
    </ligand>
</feature>
<dbReference type="GO" id="GO:0005524">
    <property type="term" value="F:ATP binding"/>
    <property type="evidence" value="ECO:0007669"/>
    <property type="project" value="UniProtKB-UniRule"/>
</dbReference>
<keyword evidence="1" id="KW-0067">ATP-binding</keyword>
<dbReference type="SUPFAM" id="SSF69322">
    <property type="entry name" value="Tricorn protease domain 2"/>
    <property type="match status" value="1"/>
</dbReference>
<dbReference type="InterPro" id="IPR015943">
    <property type="entry name" value="WD40/YVTN_repeat-like_dom_sf"/>
</dbReference>
<evidence type="ECO:0000313" key="4">
    <source>
        <dbReference type="EMBL" id="RGB82132.1"/>
    </source>
</evidence>
<dbReference type="InterPro" id="IPR035897">
    <property type="entry name" value="Toll_tir_struct_dom_sf"/>
</dbReference>
<dbReference type="PANTHER" id="PTHR44167">
    <property type="entry name" value="OVARIAN-SPECIFIC SERINE/THREONINE-PROTEIN KINASE LOK-RELATED"/>
    <property type="match status" value="1"/>
</dbReference>